<dbReference type="InterPro" id="IPR010313">
    <property type="entry name" value="Glycine_N-acyltransferase"/>
</dbReference>
<dbReference type="Gene3D" id="3.40.630.30">
    <property type="match status" value="1"/>
</dbReference>
<dbReference type="eggNOG" id="ENOG502SFZ1">
    <property type="taxonomic scope" value="Eukaryota"/>
</dbReference>
<dbReference type="PANTHER" id="PTHR15298">
    <property type="entry name" value="L-COA N-ACYLTRANSFERASE-RELATED"/>
    <property type="match status" value="1"/>
</dbReference>
<comment type="similarity">
    <text evidence="1">Belongs to the glycine N-acyltransferase family.</text>
</comment>
<dbReference type="EC" id="2.3.1.-" evidence="1"/>
<evidence type="ECO:0000313" key="2">
    <source>
        <dbReference type="Proteomes" id="UP000095282"/>
    </source>
</evidence>
<keyword evidence="2" id="KW-1185">Reference proteome</keyword>
<protein>
    <recommendedName>
        <fullName evidence="1">Glycine N-acyltransferase-like protein</fullName>
        <ecNumber evidence="1">2.3.1.-</ecNumber>
    </recommendedName>
</protein>
<dbReference type="Proteomes" id="UP000095282">
    <property type="component" value="Unplaced"/>
</dbReference>
<proteinExistence type="inferred from homology"/>
<dbReference type="AlphaFoldDB" id="A0A1I7TDV5"/>
<dbReference type="WBParaSite" id="Csp11.Scaffold589.g4964.t1">
    <property type="protein sequence ID" value="Csp11.Scaffold589.g4964.t1"/>
    <property type="gene ID" value="Csp11.Scaffold589.g4964"/>
</dbReference>
<dbReference type="InterPro" id="IPR016181">
    <property type="entry name" value="Acyl_CoA_acyltransferase"/>
</dbReference>
<evidence type="ECO:0000256" key="1">
    <source>
        <dbReference type="RuleBase" id="RU368002"/>
    </source>
</evidence>
<dbReference type="GO" id="GO:0005739">
    <property type="term" value="C:mitochondrion"/>
    <property type="evidence" value="ECO:0007669"/>
    <property type="project" value="InterPro"/>
</dbReference>
<dbReference type="STRING" id="1561998.A0A1I7TDV5"/>
<accession>A0A1I7TDV5</accession>
<organism evidence="2 3">
    <name type="scientific">Caenorhabditis tropicalis</name>
    <dbReference type="NCBI Taxonomy" id="1561998"/>
    <lineage>
        <taxon>Eukaryota</taxon>
        <taxon>Metazoa</taxon>
        <taxon>Ecdysozoa</taxon>
        <taxon>Nematoda</taxon>
        <taxon>Chromadorea</taxon>
        <taxon>Rhabditida</taxon>
        <taxon>Rhabditina</taxon>
        <taxon>Rhabditomorpha</taxon>
        <taxon>Rhabditoidea</taxon>
        <taxon>Rhabditidae</taxon>
        <taxon>Peloderinae</taxon>
        <taxon>Caenorhabditis</taxon>
    </lineage>
</organism>
<sequence length="290" mass="33587">MFSKLSSQQLTTFLPFFQSKPKLALFGNAAKFQLEERLPNHPCDFYYLHTNNSKYFYVFRHDLIPDSCRPILMIGSDQTVIENDVIFGLEQIKLMEPDLGKIELLVATSELSIPARKFFIDHFDLREDFNVACNNFYLPSSVYSEIQSKTDAITLPPSFSIGSTQLSNSEIVNSTWKFATAETILQIKEIIKRLPTSCIFHQDKPVAFEMIGLHGQLNHQYTFPEYRNRGFGGMIENSIVSKCFREGIQVVKSVELSNKEVLKRSLEHQMWKVVRDENEEILVFDYTQYH</sequence>
<keyword evidence="1" id="KW-0808">Transferase</keyword>
<keyword evidence="1" id="KW-0012">Acyltransferase</keyword>
<dbReference type="SUPFAM" id="SSF55729">
    <property type="entry name" value="Acyl-CoA N-acyltransferases (Nat)"/>
    <property type="match status" value="1"/>
</dbReference>
<reference evidence="3" key="1">
    <citation type="submission" date="2016-11" db="UniProtKB">
        <authorList>
            <consortium name="WormBaseParasite"/>
        </authorList>
    </citation>
    <scope>IDENTIFICATION</scope>
</reference>
<dbReference type="GO" id="GO:0047961">
    <property type="term" value="F:glycine N-acyltransferase activity"/>
    <property type="evidence" value="ECO:0007669"/>
    <property type="project" value="InterPro"/>
</dbReference>
<evidence type="ECO:0000313" key="3">
    <source>
        <dbReference type="WBParaSite" id="Csp11.Scaffold589.g4964.t1"/>
    </source>
</evidence>
<dbReference type="PANTHER" id="PTHR15298:SF1">
    <property type="entry name" value="GLYCINE N-ACYLTRANSFERASE-LIKE PROTEIN"/>
    <property type="match status" value="1"/>
</dbReference>
<name>A0A1I7TDV5_9PELO</name>